<comment type="caution">
    <text evidence="3">The sequence shown here is derived from an EMBL/GenBank/DDBJ whole genome shotgun (WGS) entry which is preliminary data.</text>
</comment>
<feature type="region of interest" description="Disordered" evidence="1">
    <location>
        <begin position="196"/>
        <end position="221"/>
    </location>
</feature>
<organism evidence="3 4">
    <name type="scientific">Menidia menidia</name>
    <name type="common">Atlantic silverside</name>
    <dbReference type="NCBI Taxonomy" id="238744"/>
    <lineage>
        <taxon>Eukaryota</taxon>
        <taxon>Metazoa</taxon>
        <taxon>Chordata</taxon>
        <taxon>Craniata</taxon>
        <taxon>Vertebrata</taxon>
        <taxon>Euteleostomi</taxon>
        <taxon>Actinopterygii</taxon>
        <taxon>Neopterygii</taxon>
        <taxon>Teleostei</taxon>
        <taxon>Neoteleostei</taxon>
        <taxon>Acanthomorphata</taxon>
        <taxon>Ovalentaria</taxon>
        <taxon>Atherinomorphae</taxon>
        <taxon>Atheriniformes</taxon>
        <taxon>Atherinopsidae</taxon>
        <taxon>Menidiinae</taxon>
        <taxon>Menidia</taxon>
    </lineage>
</organism>
<evidence type="ECO:0000313" key="3">
    <source>
        <dbReference type="EMBL" id="CAG5867248.1"/>
    </source>
</evidence>
<dbReference type="PROSITE" id="PS51159">
    <property type="entry name" value="CBM21"/>
    <property type="match status" value="1"/>
</dbReference>
<proteinExistence type="predicted"/>
<dbReference type="Gene3D" id="2.60.40.2440">
    <property type="entry name" value="Carbohydrate binding type-21 domain"/>
    <property type="match status" value="1"/>
</dbReference>
<sequence length="438" mass="49115">MKLLIPLGDLISSVRACTQVKTRGVASCYNSKSRQERKKRHTASTVFPNRTDLVKRMVLCNTSFCLSEPTRIKKGFTQCKICNVNMSCPRVLHALGHHRSSVSQAELAMCLDQKLALYPLMSAPQPMEPHRQPAVCSRNKTALRSVYPSSSSLPTYWETSKLQRCFRKSRALNKKRVVFADALGLELTAVHLFTPEPSSPSSSSSSGTGPSPIQLQDQQSASNRAPRYSLRLGFPQPTMDVKAFFGNLRERNIQLESCSVSENSISGRVWISHISINKAVHVSITFDSWKTWRDFPCAHSHQQRCGGMDADVFSFDVPIPENVDPKEKIEFYLSLRPGPFPASHTDNNRGQNYRLYVEKDESSGSQGNATYHDPTVSRQPTPAPKSKVPTFAQNSAVFQHLNEWLSTQQCRRIRPETSRPVNFLYKPTSYDATVMSVG</sequence>
<dbReference type="InterPro" id="IPR050782">
    <property type="entry name" value="PP1_regulatory_subunit_3"/>
</dbReference>
<dbReference type="AlphaFoldDB" id="A0A8S4AL52"/>
<evidence type="ECO:0000313" key="4">
    <source>
        <dbReference type="Proteomes" id="UP000677803"/>
    </source>
</evidence>
<feature type="compositionally biased region" description="Low complexity" evidence="1">
    <location>
        <begin position="196"/>
        <end position="212"/>
    </location>
</feature>
<dbReference type="GO" id="GO:0005979">
    <property type="term" value="P:regulation of glycogen biosynthetic process"/>
    <property type="evidence" value="ECO:0007669"/>
    <property type="project" value="TreeGrafter"/>
</dbReference>
<accession>A0A8S4AL52</accession>
<dbReference type="EMBL" id="CAJRST010003335">
    <property type="protein sequence ID" value="CAG5867248.1"/>
    <property type="molecule type" value="Genomic_DNA"/>
</dbReference>
<gene>
    <name evidence="3" type="ORF">MMEN_LOCUS4050</name>
</gene>
<feature type="region of interest" description="Disordered" evidence="1">
    <location>
        <begin position="359"/>
        <end position="388"/>
    </location>
</feature>
<protein>
    <submittedName>
        <fullName evidence="3">(Atlantic silverside) hypothetical protein</fullName>
    </submittedName>
</protein>
<dbReference type="InterPro" id="IPR038175">
    <property type="entry name" value="CBM21_dom_sf"/>
</dbReference>
<dbReference type="GO" id="GO:2001069">
    <property type="term" value="F:glycogen binding"/>
    <property type="evidence" value="ECO:0007669"/>
    <property type="project" value="TreeGrafter"/>
</dbReference>
<dbReference type="OrthoDB" id="1881at2759"/>
<feature type="domain" description="CBM21" evidence="2">
    <location>
        <begin position="245"/>
        <end position="356"/>
    </location>
</feature>
<reference evidence="3" key="1">
    <citation type="submission" date="2021-05" db="EMBL/GenBank/DDBJ databases">
        <authorList>
            <person name="Tigano A."/>
        </authorList>
    </citation>
    <scope>NUCLEOTIDE SEQUENCE</scope>
</reference>
<evidence type="ECO:0000256" key="1">
    <source>
        <dbReference type="SAM" id="MobiDB-lite"/>
    </source>
</evidence>
<dbReference type="GO" id="GO:0008157">
    <property type="term" value="F:protein phosphatase 1 binding"/>
    <property type="evidence" value="ECO:0007669"/>
    <property type="project" value="TreeGrafter"/>
</dbReference>
<dbReference type="GO" id="GO:0000164">
    <property type="term" value="C:protein phosphatase type 1 complex"/>
    <property type="evidence" value="ECO:0007669"/>
    <property type="project" value="TreeGrafter"/>
</dbReference>
<dbReference type="InterPro" id="IPR005036">
    <property type="entry name" value="CBM21_dom"/>
</dbReference>
<dbReference type="Pfam" id="PF03370">
    <property type="entry name" value="CBM_21"/>
    <property type="match status" value="1"/>
</dbReference>
<keyword evidence="4" id="KW-1185">Reference proteome</keyword>
<evidence type="ECO:0000259" key="2">
    <source>
        <dbReference type="PROSITE" id="PS51159"/>
    </source>
</evidence>
<dbReference type="PANTHER" id="PTHR12307">
    <property type="entry name" value="PROTEIN PHOSPHATASE 1 REGULATORY SUBUNIT"/>
    <property type="match status" value="1"/>
</dbReference>
<name>A0A8S4AL52_9TELE</name>
<dbReference type="PANTHER" id="PTHR12307:SF15">
    <property type="entry name" value="PROTEIN PHOSPHATASE 1 REGULATORY SUBUNIT 3C"/>
    <property type="match status" value="1"/>
</dbReference>
<dbReference type="Proteomes" id="UP000677803">
    <property type="component" value="Unassembled WGS sequence"/>
</dbReference>